<name>A0A8X6Q1T6_NEPPI</name>
<accession>A0A8X6Q1T6</accession>
<comment type="caution">
    <text evidence="1">The sequence shown here is derived from an EMBL/GenBank/DDBJ whole genome shotgun (WGS) entry which is preliminary data.</text>
</comment>
<proteinExistence type="predicted"/>
<gene>
    <name evidence="1" type="ORF">NPIL_337941</name>
</gene>
<dbReference type="Proteomes" id="UP000887013">
    <property type="component" value="Unassembled WGS sequence"/>
</dbReference>
<dbReference type="EMBL" id="BMAW01120975">
    <property type="protein sequence ID" value="GFT91872.1"/>
    <property type="molecule type" value="Genomic_DNA"/>
</dbReference>
<evidence type="ECO:0000313" key="2">
    <source>
        <dbReference type="Proteomes" id="UP000887013"/>
    </source>
</evidence>
<keyword evidence="2" id="KW-1185">Reference proteome</keyword>
<reference evidence="1" key="1">
    <citation type="submission" date="2020-08" db="EMBL/GenBank/DDBJ databases">
        <title>Multicomponent nature underlies the extraordinary mechanical properties of spider dragline silk.</title>
        <authorList>
            <person name="Kono N."/>
            <person name="Nakamura H."/>
            <person name="Mori M."/>
            <person name="Yoshida Y."/>
            <person name="Ohtoshi R."/>
            <person name="Malay A.D."/>
            <person name="Moran D.A.P."/>
            <person name="Tomita M."/>
            <person name="Numata K."/>
            <person name="Arakawa K."/>
        </authorList>
    </citation>
    <scope>NUCLEOTIDE SEQUENCE</scope>
</reference>
<evidence type="ECO:0000313" key="1">
    <source>
        <dbReference type="EMBL" id="GFT91872.1"/>
    </source>
</evidence>
<protein>
    <submittedName>
        <fullName evidence="1">Uncharacterized protein</fullName>
    </submittedName>
</protein>
<dbReference type="AlphaFoldDB" id="A0A8X6Q1T6"/>
<organism evidence="1 2">
    <name type="scientific">Nephila pilipes</name>
    <name type="common">Giant wood spider</name>
    <name type="synonym">Nephila maculata</name>
    <dbReference type="NCBI Taxonomy" id="299642"/>
    <lineage>
        <taxon>Eukaryota</taxon>
        <taxon>Metazoa</taxon>
        <taxon>Ecdysozoa</taxon>
        <taxon>Arthropoda</taxon>
        <taxon>Chelicerata</taxon>
        <taxon>Arachnida</taxon>
        <taxon>Araneae</taxon>
        <taxon>Araneomorphae</taxon>
        <taxon>Entelegynae</taxon>
        <taxon>Araneoidea</taxon>
        <taxon>Nephilidae</taxon>
        <taxon>Nephila</taxon>
    </lineage>
</organism>
<sequence>MLFTSNDSAPILNEHLSKQIYAKPFPPKVTSVQPKRKIAEVNLRQEPRFSRGIELACLAFGSKVVLAYLREP</sequence>